<accession>A0A9D9DAN7</accession>
<dbReference type="InterPro" id="IPR005801">
    <property type="entry name" value="ADC_synthase"/>
</dbReference>
<reference evidence="2" key="2">
    <citation type="journal article" date="2021" name="PeerJ">
        <title>Extensive microbial diversity within the chicken gut microbiome revealed by metagenomics and culture.</title>
        <authorList>
            <person name="Gilroy R."/>
            <person name="Ravi A."/>
            <person name="Getino M."/>
            <person name="Pursley I."/>
            <person name="Horton D.L."/>
            <person name="Alikhan N.F."/>
            <person name="Baker D."/>
            <person name="Gharbi K."/>
            <person name="Hall N."/>
            <person name="Watson M."/>
            <person name="Adriaenssens E.M."/>
            <person name="Foster-Nyarko E."/>
            <person name="Jarju S."/>
            <person name="Secka A."/>
            <person name="Antonio M."/>
            <person name="Oren A."/>
            <person name="Chaudhuri R.R."/>
            <person name="La Ragione R."/>
            <person name="Hildebrand F."/>
            <person name="Pallen M.J."/>
        </authorList>
    </citation>
    <scope>NUCLEOTIDE SEQUENCE</scope>
    <source>
        <strain evidence="2">17213</strain>
    </source>
</reference>
<dbReference type="SUPFAM" id="SSF56322">
    <property type="entry name" value="ADC synthase"/>
    <property type="match status" value="1"/>
</dbReference>
<sequence length="400" mass="43305">MIEAKLTGLNSPVSLLIDALISAGIPFALFKEPAQTRNELQLMLGRISCAPLTRANVNHSSAPCGFILAPFKLDEDALCLESSEYFCGSATELLSALTAAHGELNAAVKSVQQKQELQTKSYANAADASLPAQWAQCEALNIVVRERYHQAFATFKEGLSSGRFVKLVLSHAFYQPMTKSAGQIFASLLALKAAVNSFCYLAFFGAGHDLHLAATPEVLLKIKGRSLKTMSLAGTVQSAQALKPGFAWDDKNVREQALVTDYIREALLPFAESIKASEPFTRTAGPVSHLCTELEAHLKPEADAAQLLKALHPTPAVCGLPKAEAFDFILQEEHSERGYYAGPVGFYQEGALELFVNLRSLSIRDGMIKLQAGGGLLAQSEEAAEWQETLHKLKTLQEAL</sequence>
<organism evidence="2 3">
    <name type="scientific">Candidatus Avisuccinivibrio stercorigallinarum</name>
    <dbReference type="NCBI Taxonomy" id="2840704"/>
    <lineage>
        <taxon>Bacteria</taxon>
        <taxon>Pseudomonadati</taxon>
        <taxon>Pseudomonadota</taxon>
        <taxon>Gammaproteobacteria</taxon>
        <taxon>Aeromonadales</taxon>
        <taxon>Succinivibrionaceae</taxon>
        <taxon>Succinivibrionaceae incertae sedis</taxon>
        <taxon>Candidatus Avisuccinivibrio</taxon>
    </lineage>
</organism>
<dbReference type="EMBL" id="JADINH010000009">
    <property type="protein sequence ID" value="MBO8414903.1"/>
    <property type="molecule type" value="Genomic_DNA"/>
</dbReference>
<dbReference type="Gene3D" id="3.60.120.10">
    <property type="entry name" value="Anthranilate synthase"/>
    <property type="match status" value="1"/>
</dbReference>
<name>A0A9D9DAN7_9GAMM</name>
<comment type="caution">
    <text evidence="2">The sequence shown here is derived from an EMBL/GenBank/DDBJ whole genome shotgun (WGS) entry which is preliminary data.</text>
</comment>
<evidence type="ECO:0000313" key="2">
    <source>
        <dbReference type="EMBL" id="MBO8414903.1"/>
    </source>
</evidence>
<dbReference type="Pfam" id="PF00425">
    <property type="entry name" value="Chorismate_bind"/>
    <property type="match status" value="1"/>
</dbReference>
<protein>
    <submittedName>
        <fullName evidence="2">Chorismate-binding protein</fullName>
    </submittedName>
</protein>
<dbReference type="AlphaFoldDB" id="A0A9D9DAN7"/>
<proteinExistence type="predicted"/>
<dbReference type="Proteomes" id="UP000823631">
    <property type="component" value="Unassembled WGS sequence"/>
</dbReference>
<dbReference type="InterPro" id="IPR015890">
    <property type="entry name" value="Chorismate_C"/>
</dbReference>
<evidence type="ECO:0000313" key="3">
    <source>
        <dbReference type="Proteomes" id="UP000823631"/>
    </source>
</evidence>
<reference evidence="2" key="1">
    <citation type="submission" date="2020-10" db="EMBL/GenBank/DDBJ databases">
        <authorList>
            <person name="Gilroy R."/>
        </authorList>
    </citation>
    <scope>NUCLEOTIDE SEQUENCE</scope>
    <source>
        <strain evidence="2">17213</strain>
    </source>
</reference>
<dbReference type="PANTHER" id="PTHR42839">
    <property type="entry name" value="ISOCHORISMATE SYNTHASE ENTC"/>
    <property type="match status" value="1"/>
</dbReference>
<evidence type="ECO:0000259" key="1">
    <source>
        <dbReference type="Pfam" id="PF00425"/>
    </source>
</evidence>
<dbReference type="PANTHER" id="PTHR42839:SF2">
    <property type="entry name" value="ISOCHORISMATE SYNTHASE ENTC"/>
    <property type="match status" value="1"/>
</dbReference>
<gene>
    <name evidence="2" type="ORF">IAB19_00780</name>
</gene>
<feature type="domain" description="Chorismate-utilising enzyme C-terminal" evidence="1">
    <location>
        <begin position="145"/>
        <end position="392"/>
    </location>
</feature>